<accession>A0A7J9PLQ8</accession>
<dbReference type="Proteomes" id="UP000567099">
    <property type="component" value="Unassembled WGS sequence"/>
</dbReference>
<gene>
    <name evidence="1" type="ORF">HNP94_001031</name>
</gene>
<protein>
    <submittedName>
        <fullName evidence="1">DNA phosphorothioation-dependent restriction protein DptF</fullName>
    </submittedName>
</protein>
<name>A0A7J9PLQ8_METMI</name>
<dbReference type="NCBIfam" id="TIGR03238">
    <property type="entry name" value="dnd_assoc_3"/>
    <property type="match status" value="1"/>
</dbReference>
<dbReference type="RefSeq" id="WP_181505014.1">
    <property type="nucleotide sequence ID" value="NZ_JACDUO010000001.1"/>
</dbReference>
<evidence type="ECO:0000313" key="2">
    <source>
        <dbReference type="Proteomes" id="UP000567099"/>
    </source>
</evidence>
<reference evidence="1 2" key="1">
    <citation type="submission" date="2020-07" db="EMBL/GenBank/DDBJ databases">
        <title>Genomic Encyclopedia of Type Strains, Phase IV (KMG-V): Genome sequencing to study the core and pangenomes of soil and plant-associated prokaryotes.</title>
        <authorList>
            <person name="Whitman W."/>
        </authorList>
    </citation>
    <scope>NUCLEOTIDE SEQUENCE [LARGE SCALE GENOMIC DNA]</scope>
    <source>
        <strain evidence="1 2">C13</strain>
    </source>
</reference>
<evidence type="ECO:0000313" key="1">
    <source>
        <dbReference type="EMBL" id="MBA2864031.1"/>
    </source>
</evidence>
<organism evidence="1 2">
    <name type="scientific">Methanococcus maripaludis</name>
    <name type="common">Methanococcus deltae</name>
    <dbReference type="NCBI Taxonomy" id="39152"/>
    <lineage>
        <taxon>Archaea</taxon>
        <taxon>Methanobacteriati</taxon>
        <taxon>Methanobacteriota</taxon>
        <taxon>Methanomada group</taxon>
        <taxon>Methanococci</taxon>
        <taxon>Methanococcales</taxon>
        <taxon>Methanococcaceae</taxon>
        <taxon>Methanococcus</taxon>
    </lineage>
</organism>
<dbReference type="AlphaFoldDB" id="A0A7J9PLQ8"/>
<dbReference type="EMBL" id="JACDUO010000001">
    <property type="protein sequence ID" value="MBA2864031.1"/>
    <property type="molecule type" value="Genomic_DNA"/>
</dbReference>
<dbReference type="InterPro" id="IPR017647">
    <property type="entry name" value="Dnd_assoc_3"/>
</dbReference>
<proteinExistence type="predicted"/>
<comment type="caution">
    <text evidence="1">The sequence shown here is derived from an EMBL/GenBank/DDBJ whole genome shotgun (WGS) entry which is preliminary data.</text>
</comment>
<sequence length="584" mass="67636">MSDNCFIDGLKILKKSSKEAVGSINEFEEFKEYMHVERPIQNELFDIIKKANDADGPQLILVCGGVGDGKSHTISYLKHRYPELLNNFNIHNDATESNSPDKSAIETLDEILWPFSDNNLENILKRDKWIVAINLGTLNNFINSEFSSNYSKLLEYIEENNILESEVSDEVQNISENFHHVNFSDYQLYTVSNDGVKSKYIENIIGKIIGKNGENPFYRGYSGLCSNCSEKDKCPVKINYELISNEKFREKLIEIIIEAIIKYKLIISTRDILNFMYYLIVTPELDSHASENIKDKINSQKTIDYIQSLTPYLVFEGQESSKIMKFISNLNPLNKRNKDLDLLLIELNTSENLLNMVNSYSKFEKIPNFENEISDGSSISKSDKKTLIEFIIRSRLFFEDSSDSMKDAIYGDYLKNLYLLNKHEKNKDIKTIHEDIKKAIYCWNGNGIGENLLNVSTGSKQFKYLISHSLEIKPNYESFKPRSESCHELLKFLPYLQLDYSLNDTNIKIEVDYFLYELLMKIKEGYRPNKKDKSTNIKFNSQMSKISTIGSQNELYVAKIGDDEIKFKLEYDDEFKEYTISGVR</sequence>